<gene>
    <name evidence="2" type="ORF">AW10_01429</name>
</gene>
<dbReference type="AlphaFoldDB" id="A0A011NZM3"/>
<organism evidence="2 3">
    <name type="scientific">Candidatus Accumulibacter appositus</name>
    <dbReference type="NCBI Taxonomy" id="1454003"/>
    <lineage>
        <taxon>Bacteria</taxon>
        <taxon>Pseudomonadati</taxon>
        <taxon>Pseudomonadota</taxon>
        <taxon>Betaproteobacteria</taxon>
        <taxon>Candidatus Accumulibacter</taxon>
    </lineage>
</organism>
<dbReference type="EMBL" id="JEMX01000028">
    <property type="protein sequence ID" value="EXI80816.1"/>
    <property type="molecule type" value="Genomic_DNA"/>
</dbReference>
<dbReference type="STRING" id="1454003.AW10_01429"/>
<evidence type="ECO:0008006" key="4">
    <source>
        <dbReference type="Google" id="ProtNLM"/>
    </source>
</evidence>
<dbReference type="Proteomes" id="UP000021816">
    <property type="component" value="Unassembled WGS sequence"/>
</dbReference>
<comment type="caution">
    <text evidence="2">The sequence shown here is derived from an EMBL/GenBank/DDBJ whole genome shotgun (WGS) entry which is preliminary data.</text>
</comment>
<keyword evidence="1" id="KW-0732">Signal</keyword>
<feature type="chain" id="PRO_5001461593" description="DUF4136 domain-containing protein" evidence="1">
    <location>
        <begin position="21"/>
        <end position="213"/>
    </location>
</feature>
<feature type="signal peptide" evidence="1">
    <location>
        <begin position="1"/>
        <end position="20"/>
    </location>
</feature>
<reference evidence="2 3" key="1">
    <citation type="submission" date="2014-02" db="EMBL/GenBank/DDBJ databases">
        <title>Expanding our view of genomic diversity in Candidatus Accumulibacter clades.</title>
        <authorList>
            <person name="Skennerton C.T."/>
            <person name="Barr J.J."/>
            <person name="Slater F.R."/>
            <person name="Bond P.L."/>
            <person name="Tyson G.W."/>
        </authorList>
    </citation>
    <scope>NUCLEOTIDE SEQUENCE [LARGE SCALE GENOMIC DNA]</scope>
    <source>
        <strain evidence="3">BA-92</strain>
    </source>
</reference>
<proteinExistence type="predicted"/>
<name>A0A011NZM3_9PROT</name>
<evidence type="ECO:0000313" key="2">
    <source>
        <dbReference type="EMBL" id="EXI80816.1"/>
    </source>
</evidence>
<accession>A0A011NZM3</accession>
<sequence length="213" mass="23582" precursor="true">MHFSLLCRALFAATFTVLLVACTSTSVISEWRDPAYHGPALKKILVYVAANEDAARRTVEDRLALSFPKGTQGVPSYTLFPDAKEINQQNEKAIAARLQKEGFDGALTARLASVDKENVYMPPQTYLAPTMLGPYGSFYGYGRYAYGSVYTVPGYAYQETKYMIETILYEIPGGKMLWTMTTESVSPDSRQQLIKEVTGLIDGELKKQGFIAG</sequence>
<dbReference type="PATRIC" id="fig|1454003.3.peg.1468"/>
<evidence type="ECO:0000256" key="1">
    <source>
        <dbReference type="SAM" id="SignalP"/>
    </source>
</evidence>
<protein>
    <recommendedName>
        <fullName evidence="4">DUF4136 domain-containing protein</fullName>
    </recommendedName>
</protein>
<evidence type="ECO:0000313" key="3">
    <source>
        <dbReference type="Proteomes" id="UP000021816"/>
    </source>
</evidence>